<dbReference type="PANTHER" id="PTHR30055">
    <property type="entry name" value="HTH-TYPE TRANSCRIPTIONAL REGULATOR RUTR"/>
    <property type="match status" value="1"/>
</dbReference>
<dbReference type="InterPro" id="IPR049445">
    <property type="entry name" value="TetR_SbtR-like_C"/>
</dbReference>
<evidence type="ECO:0000313" key="6">
    <source>
        <dbReference type="EMBL" id="MFC4496523.1"/>
    </source>
</evidence>
<evidence type="ECO:0000256" key="1">
    <source>
        <dbReference type="ARBA" id="ARBA00023015"/>
    </source>
</evidence>
<sequence length="180" mass="18776">MEAAVRAFTQDGPYVTLEAIAREAGVGIGTLYRHFPTRYALVEATCRDEMALLCEAAGQLLATLPPEAAMRAWMDRFVDCMAARGGMADALRALMASGGRGGRHHARSMEGLAGLTSAISALLDAGSAAGTVRQDVVPEDVLTSLSGVSLAAGEPAQREGARRVLDLLMDGLRHGAPGAR</sequence>
<dbReference type="RefSeq" id="WP_386450709.1">
    <property type="nucleotide sequence ID" value="NZ_JBHSFH010000011.1"/>
</dbReference>
<comment type="caution">
    <text evidence="6">The sequence shown here is derived from an EMBL/GenBank/DDBJ whole genome shotgun (WGS) entry which is preliminary data.</text>
</comment>
<keyword evidence="7" id="KW-1185">Reference proteome</keyword>
<dbReference type="InterPro" id="IPR036271">
    <property type="entry name" value="Tet_transcr_reg_TetR-rel_C_sf"/>
</dbReference>
<dbReference type="EMBL" id="JBHSFH010000011">
    <property type="protein sequence ID" value="MFC4496523.1"/>
    <property type="molecule type" value="Genomic_DNA"/>
</dbReference>
<dbReference type="Proteomes" id="UP001595997">
    <property type="component" value="Unassembled WGS sequence"/>
</dbReference>
<dbReference type="Pfam" id="PF21597">
    <property type="entry name" value="TetR_C_43"/>
    <property type="match status" value="1"/>
</dbReference>
<dbReference type="Gene3D" id="1.10.357.10">
    <property type="entry name" value="Tetracycline Repressor, domain 2"/>
    <property type="match status" value="1"/>
</dbReference>
<feature type="DNA-binding region" description="H-T-H motif" evidence="4">
    <location>
        <begin position="16"/>
        <end position="35"/>
    </location>
</feature>
<keyword evidence="2 4" id="KW-0238">DNA-binding</keyword>
<dbReference type="InterPro" id="IPR050109">
    <property type="entry name" value="HTH-type_TetR-like_transc_reg"/>
</dbReference>
<evidence type="ECO:0000256" key="2">
    <source>
        <dbReference type="ARBA" id="ARBA00023125"/>
    </source>
</evidence>
<evidence type="ECO:0000256" key="4">
    <source>
        <dbReference type="PROSITE-ProRule" id="PRU00335"/>
    </source>
</evidence>
<dbReference type="SUPFAM" id="SSF46689">
    <property type="entry name" value="Homeodomain-like"/>
    <property type="match status" value="1"/>
</dbReference>
<keyword evidence="1" id="KW-0805">Transcription regulation</keyword>
<dbReference type="Pfam" id="PF00440">
    <property type="entry name" value="TetR_N"/>
    <property type="match status" value="1"/>
</dbReference>
<name>A0ABV9A9C9_9ACTN</name>
<protein>
    <submittedName>
        <fullName evidence="6">TetR/AcrR family transcriptional regulator</fullName>
    </submittedName>
</protein>
<dbReference type="PANTHER" id="PTHR30055:SF234">
    <property type="entry name" value="HTH-TYPE TRANSCRIPTIONAL REGULATOR BETI"/>
    <property type="match status" value="1"/>
</dbReference>
<keyword evidence="3" id="KW-0804">Transcription</keyword>
<evidence type="ECO:0000256" key="3">
    <source>
        <dbReference type="ARBA" id="ARBA00023163"/>
    </source>
</evidence>
<dbReference type="PROSITE" id="PS50977">
    <property type="entry name" value="HTH_TETR_2"/>
    <property type="match status" value="1"/>
</dbReference>
<dbReference type="InterPro" id="IPR009057">
    <property type="entry name" value="Homeodomain-like_sf"/>
</dbReference>
<proteinExistence type="predicted"/>
<feature type="domain" description="HTH tetR-type" evidence="5">
    <location>
        <begin position="1"/>
        <end position="53"/>
    </location>
</feature>
<accession>A0ABV9A9C9</accession>
<evidence type="ECO:0000259" key="5">
    <source>
        <dbReference type="PROSITE" id="PS50977"/>
    </source>
</evidence>
<dbReference type="InterPro" id="IPR001647">
    <property type="entry name" value="HTH_TetR"/>
</dbReference>
<reference evidence="7" key="1">
    <citation type="journal article" date="2019" name="Int. J. Syst. Evol. Microbiol.">
        <title>The Global Catalogue of Microorganisms (GCM) 10K type strain sequencing project: providing services to taxonomists for standard genome sequencing and annotation.</title>
        <authorList>
            <consortium name="The Broad Institute Genomics Platform"/>
            <consortium name="The Broad Institute Genome Sequencing Center for Infectious Disease"/>
            <person name="Wu L."/>
            <person name="Ma J."/>
        </authorList>
    </citation>
    <scope>NUCLEOTIDE SEQUENCE [LARGE SCALE GENOMIC DNA]</scope>
    <source>
        <strain evidence="7">CGMCC 4.7357</strain>
    </source>
</reference>
<dbReference type="SUPFAM" id="SSF48498">
    <property type="entry name" value="Tetracyclin repressor-like, C-terminal domain"/>
    <property type="match status" value="1"/>
</dbReference>
<organism evidence="6 7">
    <name type="scientific">Streptomyces ovatisporus</name>
    <dbReference type="NCBI Taxonomy" id="1128682"/>
    <lineage>
        <taxon>Bacteria</taxon>
        <taxon>Bacillati</taxon>
        <taxon>Actinomycetota</taxon>
        <taxon>Actinomycetes</taxon>
        <taxon>Kitasatosporales</taxon>
        <taxon>Streptomycetaceae</taxon>
        <taxon>Streptomyces</taxon>
    </lineage>
</organism>
<evidence type="ECO:0000313" key="7">
    <source>
        <dbReference type="Proteomes" id="UP001595997"/>
    </source>
</evidence>
<gene>
    <name evidence="6" type="ORF">ACFPA8_20560</name>
</gene>